<name>A0A8S1TUI9_9CILI</name>
<keyword evidence="5" id="KW-0560">Oxidoreductase</keyword>
<evidence type="ECO:0000256" key="2">
    <source>
        <dbReference type="ARBA" id="ARBA00004972"/>
    </source>
</evidence>
<evidence type="ECO:0000313" key="14">
    <source>
        <dbReference type="EMBL" id="CAD8155544.1"/>
    </source>
</evidence>
<dbReference type="Pfam" id="PF19298">
    <property type="entry name" value="KshA_C"/>
    <property type="match status" value="1"/>
</dbReference>
<comment type="pathway">
    <text evidence="7">Steroid hormone biosynthesis; dafachronic acid biosynthesis.</text>
</comment>
<comment type="pathway">
    <text evidence="2">Hormone biosynthesis.</text>
</comment>
<evidence type="ECO:0000259" key="13">
    <source>
        <dbReference type="PROSITE" id="PS51296"/>
    </source>
</evidence>
<evidence type="ECO:0000256" key="12">
    <source>
        <dbReference type="SAM" id="Phobius"/>
    </source>
</evidence>
<proteinExistence type="inferred from homology"/>
<reference evidence="14" key="1">
    <citation type="submission" date="2021-01" db="EMBL/GenBank/DDBJ databases">
        <authorList>
            <consortium name="Genoscope - CEA"/>
            <person name="William W."/>
        </authorList>
    </citation>
    <scope>NUCLEOTIDE SEQUENCE</scope>
</reference>
<evidence type="ECO:0000313" key="15">
    <source>
        <dbReference type="Proteomes" id="UP000689195"/>
    </source>
</evidence>
<evidence type="ECO:0000256" key="8">
    <source>
        <dbReference type="ARBA" id="ARBA00025729"/>
    </source>
</evidence>
<evidence type="ECO:0000256" key="1">
    <source>
        <dbReference type="ARBA" id="ARBA00004370"/>
    </source>
</evidence>
<dbReference type="Proteomes" id="UP000689195">
    <property type="component" value="Unassembled WGS sequence"/>
</dbReference>
<comment type="catalytic activity">
    <reaction evidence="10">
        <text>cholesterol + NADH + O2 + H(+) = 7-dehydrocholesterol + NAD(+) + 2 H2O</text>
        <dbReference type="Rhea" id="RHEA:51644"/>
        <dbReference type="ChEBI" id="CHEBI:15377"/>
        <dbReference type="ChEBI" id="CHEBI:15378"/>
        <dbReference type="ChEBI" id="CHEBI:15379"/>
        <dbReference type="ChEBI" id="CHEBI:16113"/>
        <dbReference type="ChEBI" id="CHEBI:17759"/>
        <dbReference type="ChEBI" id="CHEBI:57540"/>
        <dbReference type="ChEBI" id="CHEBI:57945"/>
        <dbReference type="EC" id="1.14.19.21"/>
    </reaction>
    <physiologicalReaction direction="left-to-right" evidence="10">
        <dbReference type="Rhea" id="RHEA:51645"/>
    </physiologicalReaction>
</comment>
<evidence type="ECO:0000256" key="9">
    <source>
        <dbReference type="ARBA" id="ARBA00026095"/>
    </source>
</evidence>
<dbReference type="EMBL" id="CAJJDO010000027">
    <property type="protein sequence ID" value="CAD8155544.1"/>
    <property type="molecule type" value="Genomic_DNA"/>
</dbReference>
<gene>
    <name evidence="14" type="ORF">PPENT_87.1.T0270165</name>
</gene>
<comment type="caution">
    <text evidence="14">The sequence shown here is derived from an EMBL/GenBank/DDBJ whole genome shotgun (WGS) entry which is preliminary data.</text>
</comment>
<evidence type="ECO:0000256" key="7">
    <source>
        <dbReference type="ARBA" id="ARBA00025712"/>
    </source>
</evidence>
<sequence>MEWVRLEIIVPAILIILYYLYYRKFRFYLIAEKAQPNVLRHKLARGTPPPSYPNGWYRLCRSAELKIGQVEEIKFAGRHIAYYRGTDKVVYAVAAYCPHMGANLGIGGQVKFKSCIECPFHGWAFDGKSGLCVNSEKLDPKIVSTYCYNNIEKMDPNKKGEYLQKIEEGEIKIKTYLVKELRGIVYIWLHCLEAKPWYEPVSEQSDHLQLRGESVNFVNCHIQEIPENGADARHFDYIHSSVNDYIPTWIVSFKWTMKSLPANDPDFFKKMEHSKEKVRKYQKNLFDQYLSNKELRQYMNVLCLDAYLVFFNKWKFNVIWATGFQMGPATVALYVLSDVFEALYKQAIQPVERFNLKVFHTLYTTSSLPYWASAYILGGELRQVIADVSLWNNKIFTEKVAYNLKGDADPLLLKWRQWDPENLKKVQMLQNGEYEFNKLKMLQQEQLFIVLIVLVIIAIIIAHLITKCQGREKEQQVKDRLRKKFIKNNIETLNDMNEEEALLLQETFKNTLENSKQGKIAKYDARMQKIQEIRQKTVKFILTHE</sequence>
<dbReference type="InterPro" id="IPR017941">
    <property type="entry name" value="Rieske_2Fe-2S"/>
</dbReference>
<protein>
    <recommendedName>
        <fullName evidence="9">cholesterol 7-desaturase</fullName>
        <ecNumber evidence="9">1.14.19.21</ecNumber>
    </recommendedName>
</protein>
<dbReference type="GO" id="GO:0170056">
    <property type="term" value="F:cholesterol 7-desaturase [NAD(P)H] activity"/>
    <property type="evidence" value="ECO:0007669"/>
    <property type="project" value="UniProtKB-EC"/>
</dbReference>
<evidence type="ECO:0000256" key="5">
    <source>
        <dbReference type="ARBA" id="ARBA00023002"/>
    </source>
</evidence>
<dbReference type="AlphaFoldDB" id="A0A8S1TUI9"/>
<dbReference type="PANTHER" id="PTHR21266">
    <property type="entry name" value="IRON-SULFUR DOMAIN CONTAINING PROTEIN"/>
    <property type="match status" value="1"/>
</dbReference>
<dbReference type="GO" id="GO:0005737">
    <property type="term" value="C:cytoplasm"/>
    <property type="evidence" value="ECO:0007669"/>
    <property type="project" value="TreeGrafter"/>
</dbReference>
<evidence type="ECO:0000256" key="6">
    <source>
        <dbReference type="ARBA" id="ARBA00023136"/>
    </source>
</evidence>
<dbReference type="PROSITE" id="PS51296">
    <property type="entry name" value="RIESKE"/>
    <property type="match status" value="1"/>
</dbReference>
<feature type="domain" description="Rieske" evidence="13">
    <location>
        <begin position="57"/>
        <end position="153"/>
    </location>
</feature>
<evidence type="ECO:0000256" key="10">
    <source>
        <dbReference type="ARBA" id="ARBA00047853"/>
    </source>
</evidence>
<evidence type="ECO:0000256" key="11">
    <source>
        <dbReference type="ARBA" id="ARBA00049548"/>
    </source>
</evidence>
<dbReference type="PANTHER" id="PTHR21266:SF32">
    <property type="entry name" value="CHOLESTEROL 7-DESATURASE NVD"/>
    <property type="match status" value="1"/>
</dbReference>
<dbReference type="InterPro" id="IPR025982">
    <property type="entry name" value="SieB"/>
</dbReference>
<accession>A0A8S1TUI9</accession>
<keyword evidence="6 12" id="KW-0472">Membrane</keyword>
<organism evidence="14 15">
    <name type="scientific">Paramecium pentaurelia</name>
    <dbReference type="NCBI Taxonomy" id="43138"/>
    <lineage>
        <taxon>Eukaryota</taxon>
        <taxon>Sar</taxon>
        <taxon>Alveolata</taxon>
        <taxon>Ciliophora</taxon>
        <taxon>Intramacronucleata</taxon>
        <taxon>Oligohymenophorea</taxon>
        <taxon>Peniculida</taxon>
        <taxon>Parameciidae</taxon>
        <taxon>Paramecium</taxon>
    </lineage>
</organism>
<evidence type="ECO:0000256" key="4">
    <source>
        <dbReference type="ARBA" id="ARBA00022989"/>
    </source>
</evidence>
<dbReference type="Pfam" id="PF00355">
    <property type="entry name" value="Rieske"/>
    <property type="match status" value="1"/>
</dbReference>
<dbReference type="GO" id="GO:0008203">
    <property type="term" value="P:cholesterol metabolic process"/>
    <property type="evidence" value="ECO:0007669"/>
    <property type="project" value="InterPro"/>
</dbReference>
<dbReference type="GO" id="GO:0016020">
    <property type="term" value="C:membrane"/>
    <property type="evidence" value="ECO:0007669"/>
    <property type="project" value="UniProtKB-SubCell"/>
</dbReference>
<comment type="subcellular location">
    <subcellularLocation>
        <location evidence="1">Membrane</location>
    </subcellularLocation>
</comment>
<comment type="similarity">
    <text evidence="8">Belongs to the cholesterol 7-desaturase family.</text>
</comment>
<feature type="transmembrane region" description="Helical" evidence="12">
    <location>
        <begin position="6"/>
        <end position="22"/>
    </location>
</feature>
<dbReference type="EC" id="1.14.19.21" evidence="9"/>
<keyword evidence="4 12" id="KW-1133">Transmembrane helix</keyword>
<dbReference type="InterPro" id="IPR050584">
    <property type="entry name" value="Cholesterol_7-desaturase"/>
</dbReference>
<dbReference type="GO" id="GO:0051537">
    <property type="term" value="F:2 iron, 2 sulfur cluster binding"/>
    <property type="evidence" value="ECO:0007669"/>
    <property type="project" value="InterPro"/>
</dbReference>
<dbReference type="Pfam" id="PF14163">
    <property type="entry name" value="SieB"/>
    <property type="match status" value="1"/>
</dbReference>
<feature type="transmembrane region" description="Helical" evidence="12">
    <location>
        <begin position="447"/>
        <end position="465"/>
    </location>
</feature>
<keyword evidence="15" id="KW-1185">Reference proteome</keyword>
<dbReference type="InterPro" id="IPR045605">
    <property type="entry name" value="KshA-like_C"/>
</dbReference>
<keyword evidence="3 12" id="KW-0812">Transmembrane</keyword>
<comment type="catalytic activity">
    <reaction evidence="11">
        <text>cholesterol + NADPH + O2 + H(+) = 7-dehydrocholesterol + NADP(+) + 2 H2O</text>
        <dbReference type="Rhea" id="RHEA:45024"/>
        <dbReference type="ChEBI" id="CHEBI:15377"/>
        <dbReference type="ChEBI" id="CHEBI:15378"/>
        <dbReference type="ChEBI" id="CHEBI:15379"/>
        <dbReference type="ChEBI" id="CHEBI:16113"/>
        <dbReference type="ChEBI" id="CHEBI:17759"/>
        <dbReference type="ChEBI" id="CHEBI:57783"/>
        <dbReference type="ChEBI" id="CHEBI:58349"/>
        <dbReference type="EC" id="1.14.19.21"/>
    </reaction>
    <physiologicalReaction direction="left-to-right" evidence="11">
        <dbReference type="Rhea" id="RHEA:45025"/>
    </physiologicalReaction>
</comment>
<evidence type="ECO:0000256" key="3">
    <source>
        <dbReference type="ARBA" id="ARBA00022692"/>
    </source>
</evidence>
<dbReference type="OrthoDB" id="283855at2759"/>